<evidence type="ECO:0000256" key="6">
    <source>
        <dbReference type="ARBA" id="ARBA00023136"/>
    </source>
</evidence>
<feature type="transmembrane region" description="Helical" evidence="7">
    <location>
        <begin position="54"/>
        <end position="77"/>
    </location>
</feature>
<dbReference type="PANTHER" id="PTHR11009">
    <property type="entry name" value="DER1-LIKE PROTEIN, DERLIN"/>
    <property type="match status" value="1"/>
</dbReference>
<dbReference type="OMA" id="FKSQYWR"/>
<dbReference type="Pfam" id="PF04511">
    <property type="entry name" value="DER1"/>
    <property type="match status" value="1"/>
</dbReference>
<evidence type="ECO:0000256" key="1">
    <source>
        <dbReference type="ARBA" id="ARBA00004477"/>
    </source>
</evidence>
<keyword evidence="9" id="KW-1185">Reference proteome</keyword>
<evidence type="ECO:0000256" key="4">
    <source>
        <dbReference type="ARBA" id="ARBA00022824"/>
    </source>
</evidence>
<feature type="transmembrane region" description="Helical" evidence="7">
    <location>
        <begin position="97"/>
        <end position="115"/>
    </location>
</feature>
<evidence type="ECO:0000256" key="7">
    <source>
        <dbReference type="RuleBase" id="RU363059"/>
    </source>
</evidence>
<accession>A0A0C2JA39</accession>
<organism evidence="8 9">
    <name type="scientific">Thelohanellus kitauei</name>
    <name type="common">Myxosporean</name>
    <dbReference type="NCBI Taxonomy" id="669202"/>
    <lineage>
        <taxon>Eukaryota</taxon>
        <taxon>Metazoa</taxon>
        <taxon>Cnidaria</taxon>
        <taxon>Myxozoa</taxon>
        <taxon>Myxosporea</taxon>
        <taxon>Bivalvulida</taxon>
        <taxon>Platysporina</taxon>
        <taxon>Myxobolidae</taxon>
        <taxon>Thelohanellus</taxon>
    </lineage>
</organism>
<comment type="similarity">
    <text evidence="2 7">Belongs to the derlin family.</text>
</comment>
<name>A0A0C2JA39_THEKT</name>
<dbReference type="Proteomes" id="UP000031668">
    <property type="component" value="Unassembled WGS sequence"/>
</dbReference>
<evidence type="ECO:0000313" key="8">
    <source>
        <dbReference type="EMBL" id="KII74639.1"/>
    </source>
</evidence>
<evidence type="ECO:0000256" key="5">
    <source>
        <dbReference type="ARBA" id="ARBA00022989"/>
    </source>
</evidence>
<sequence>MDFDHLSRLYLSIPPVTRIILTCFTVASLLTHFELVRTFKIYLDFHLIFYRFQIWRIFTCFMYLGQFSVVLFFNLLIFFRHSSQLEVSQYYGRTADFVMMYLFCFFVLLSFGFALKEPFLGHSLIETVIYVWSRKNPHALVNLLGIFTFPAPWFPYISLFVSFITKADIKMDLASLFTGHLYFYLEEIYPSRYDGRVLIKAPKFLENFVDYLMSRGRQQDGEEVPEEDQVEPQWNL</sequence>
<keyword evidence="4 7" id="KW-0256">Endoplasmic reticulum</keyword>
<dbReference type="OrthoDB" id="1716531at2759"/>
<reference evidence="8 9" key="1">
    <citation type="journal article" date="2014" name="Genome Biol. Evol.">
        <title>The genome of the myxosporean Thelohanellus kitauei shows adaptations to nutrient acquisition within its fish host.</title>
        <authorList>
            <person name="Yang Y."/>
            <person name="Xiong J."/>
            <person name="Zhou Z."/>
            <person name="Huo F."/>
            <person name="Miao W."/>
            <person name="Ran C."/>
            <person name="Liu Y."/>
            <person name="Zhang J."/>
            <person name="Feng J."/>
            <person name="Wang M."/>
            <person name="Wang M."/>
            <person name="Wang L."/>
            <person name="Yao B."/>
        </authorList>
    </citation>
    <scope>NUCLEOTIDE SEQUENCE [LARGE SCALE GENOMIC DNA]</scope>
    <source>
        <strain evidence="8">Wuqing</strain>
    </source>
</reference>
<evidence type="ECO:0000256" key="3">
    <source>
        <dbReference type="ARBA" id="ARBA00022692"/>
    </source>
</evidence>
<evidence type="ECO:0000313" key="9">
    <source>
        <dbReference type="Proteomes" id="UP000031668"/>
    </source>
</evidence>
<dbReference type="GO" id="GO:0006950">
    <property type="term" value="P:response to stress"/>
    <property type="evidence" value="ECO:0007669"/>
    <property type="project" value="UniProtKB-ARBA"/>
</dbReference>
<keyword evidence="5 7" id="KW-1133">Transmembrane helix</keyword>
<dbReference type="InterPro" id="IPR035952">
    <property type="entry name" value="Rhomboid-like_sf"/>
</dbReference>
<evidence type="ECO:0000256" key="2">
    <source>
        <dbReference type="ARBA" id="ARBA00008917"/>
    </source>
</evidence>
<keyword evidence="6 7" id="KW-0472">Membrane</keyword>
<feature type="transmembrane region" description="Helical" evidence="7">
    <location>
        <begin position="139"/>
        <end position="164"/>
    </location>
</feature>
<dbReference type="AlphaFoldDB" id="A0A0C2JA39"/>
<comment type="caution">
    <text evidence="8">The sequence shown here is derived from an EMBL/GenBank/DDBJ whole genome shotgun (WGS) entry which is preliminary data.</text>
</comment>
<dbReference type="EMBL" id="JWZT01000332">
    <property type="protein sequence ID" value="KII74639.1"/>
    <property type="molecule type" value="Genomic_DNA"/>
</dbReference>
<feature type="transmembrane region" description="Helical" evidence="7">
    <location>
        <begin position="12"/>
        <end position="33"/>
    </location>
</feature>
<protein>
    <recommendedName>
        <fullName evidence="7">Derlin</fullName>
    </recommendedName>
</protein>
<dbReference type="InterPro" id="IPR007599">
    <property type="entry name" value="DER1"/>
</dbReference>
<dbReference type="GO" id="GO:0005789">
    <property type="term" value="C:endoplasmic reticulum membrane"/>
    <property type="evidence" value="ECO:0007669"/>
    <property type="project" value="UniProtKB-SubCell"/>
</dbReference>
<dbReference type="SUPFAM" id="SSF144091">
    <property type="entry name" value="Rhomboid-like"/>
    <property type="match status" value="1"/>
</dbReference>
<comment type="function">
    <text evidence="7">May be involved in the degradation of misfolded endoplasmic reticulum (ER) luminal proteins.</text>
</comment>
<keyword evidence="3 7" id="KW-0812">Transmembrane</keyword>
<proteinExistence type="inferred from homology"/>
<comment type="subcellular location">
    <subcellularLocation>
        <location evidence="1 7">Endoplasmic reticulum membrane</location>
        <topology evidence="1 7">Multi-pass membrane protein</topology>
    </subcellularLocation>
</comment>
<gene>
    <name evidence="8" type="ORF">RF11_00717</name>
</gene>